<comment type="caution">
    <text evidence="2">The sequence shown here is derived from an EMBL/GenBank/DDBJ whole genome shotgun (WGS) entry which is preliminary data.</text>
</comment>
<dbReference type="Proteomes" id="UP001165083">
    <property type="component" value="Unassembled WGS sequence"/>
</dbReference>
<dbReference type="AlphaFoldDB" id="A0A9W7D1L2"/>
<protein>
    <submittedName>
        <fullName evidence="2">Unnamed protein product</fullName>
    </submittedName>
</protein>
<dbReference type="OrthoDB" id="127680at2759"/>
<dbReference type="EMBL" id="BSXW01004692">
    <property type="protein sequence ID" value="GMF49473.1"/>
    <property type="molecule type" value="Genomic_DNA"/>
</dbReference>
<keyword evidence="3" id="KW-1185">Reference proteome</keyword>
<sequence>MKFSCCIGYVDLVDIDVREAKKDAALFTCITDAEWELAVEMEAIVHRVAELALVESQAANMLSSTLYVVLRVASARMNSYQRAADQLNCPRDEDTYEVNFPRVELTFSNISDLGHRCITRTLHQIAKRLPKPSTSMGVALQLTPPPPPNKALGKKLPPLTRYTRGVH</sequence>
<evidence type="ECO:0000313" key="2">
    <source>
        <dbReference type="EMBL" id="GMF49473.1"/>
    </source>
</evidence>
<organism evidence="2 3">
    <name type="scientific">Phytophthora lilii</name>
    <dbReference type="NCBI Taxonomy" id="2077276"/>
    <lineage>
        <taxon>Eukaryota</taxon>
        <taxon>Sar</taxon>
        <taxon>Stramenopiles</taxon>
        <taxon>Oomycota</taxon>
        <taxon>Peronosporomycetes</taxon>
        <taxon>Peronosporales</taxon>
        <taxon>Peronosporaceae</taxon>
        <taxon>Phytophthora</taxon>
    </lineage>
</organism>
<name>A0A9W7D1L2_9STRA</name>
<feature type="region of interest" description="Disordered" evidence="1">
    <location>
        <begin position="143"/>
        <end position="167"/>
    </location>
</feature>
<evidence type="ECO:0000313" key="3">
    <source>
        <dbReference type="Proteomes" id="UP001165083"/>
    </source>
</evidence>
<evidence type="ECO:0000256" key="1">
    <source>
        <dbReference type="SAM" id="MobiDB-lite"/>
    </source>
</evidence>
<accession>A0A9W7D1L2</accession>
<proteinExistence type="predicted"/>
<reference evidence="2" key="1">
    <citation type="submission" date="2023-04" db="EMBL/GenBank/DDBJ databases">
        <title>Phytophthora lilii NBRC 32176.</title>
        <authorList>
            <person name="Ichikawa N."/>
            <person name="Sato H."/>
            <person name="Tonouchi N."/>
        </authorList>
    </citation>
    <scope>NUCLEOTIDE SEQUENCE</scope>
    <source>
        <strain evidence="2">NBRC 32176</strain>
    </source>
</reference>
<gene>
    <name evidence="2" type="ORF">Plil01_001710600</name>
</gene>